<protein>
    <submittedName>
        <fullName evidence="3">GIY-YIG catalytic domain protein</fullName>
    </submittedName>
</protein>
<dbReference type="STRING" id="411461.DORFOR_02943"/>
<dbReference type="InterPro" id="IPR000305">
    <property type="entry name" value="GIY-YIG_endonuc"/>
</dbReference>
<dbReference type="PROSITE" id="PS50164">
    <property type="entry name" value="GIY_YIG"/>
    <property type="match status" value="1"/>
</dbReference>
<dbReference type="Gene3D" id="3.40.1440.10">
    <property type="entry name" value="GIY-YIG endonuclease"/>
    <property type="match status" value="1"/>
</dbReference>
<dbReference type="SMART" id="SM00465">
    <property type="entry name" value="GIYc"/>
    <property type="match status" value="1"/>
</dbReference>
<proteinExistence type="inferred from homology"/>
<name>B0G9H8_9FIRM</name>
<dbReference type="SUPFAM" id="SSF82771">
    <property type="entry name" value="GIY-YIG endonuclease"/>
    <property type="match status" value="1"/>
</dbReference>
<dbReference type="PANTHER" id="PTHR34477:SF1">
    <property type="entry name" value="UPF0213 PROTEIN YHBQ"/>
    <property type="match status" value="1"/>
</dbReference>
<organism evidence="3 4">
    <name type="scientific">Dorea formicigenerans ATCC 27755</name>
    <dbReference type="NCBI Taxonomy" id="411461"/>
    <lineage>
        <taxon>Bacteria</taxon>
        <taxon>Bacillati</taxon>
        <taxon>Bacillota</taxon>
        <taxon>Clostridia</taxon>
        <taxon>Lachnospirales</taxon>
        <taxon>Lachnospiraceae</taxon>
        <taxon>Dorea</taxon>
    </lineage>
</organism>
<dbReference type="Proteomes" id="UP000005359">
    <property type="component" value="Unassembled WGS sequence"/>
</dbReference>
<dbReference type="Pfam" id="PF01541">
    <property type="entry name" value="GIY-YIG"/>
    <property type="match status" value="1"/>
</dbReference>
<evidence type="ECO:0000313" key="4">
    <source>
        <dbReference type="Proteomes" id="UP000005359"/>
    </source>
</evidence>
<evidence type="ECO:0000313" key="3">
    <source>
        <dbReference type="EMBL" id="EDR46332.1"/>
    </source>
</evidence>
<dbReference type="InterPro" id="IPR050190">
    <property type="entry name" value="UPF0213_domain"/>
</dbReference>
<dbReference type="eggNOG" id="COG2827">
    <property type="taxonomic scope" value="Bacteria"/>
</dbReference>
<reference evidence="3 4" key="1">
    <citation type="submission" date="2007-10" db="EMBL/GenBank/DDBJ databases">
        <title>Draft genome sequence of Dorea formicigenerans(ATCC 27755).</title>
        <authorList>
            <person name="Sudarsanam P."/>
            <person name="Ley R."/>
            <person name="Guruge J."/>
            <person name="Turnbaugh P.J."/>
            <person name="Mahowald M."/>
            <person name="Liep D."/>
            <person name="Gordon J."/>
        </authorList>
    </citation>
    <scope>NUCLEOTIDE SEQUENCE [LARGE SCALE GENOMIC DNA]</scope>
    <source>
        <strain evidence="3 4">ATCC 27755</strain>
    </source>
</reference>
<gene>
    <name evidence="3" type="ORF">DORFOR_02943</name>
</gene>
<dbReference type="AlphaFoldDB" id="B0G9H8"/>
<sequence>MAYDRQMGRKRRDNMKRNYTYMVKCSDGTLYTGWTTDLEHRVKAHNDGEGAKYTRSRRPVELVYYEEYATKAEAMKREYSIKQLTRKQKEKLIENKNMCII</sequence>
<comment type="similarity">
    <text evidence="1">Belongs to the UPF0213 family.</text>
</comment>
<evidence type="ECO:0000256" key="1">
    <source>
        <dbReference type="ARBA" id="ARBA00007435"/>
    </source>
</evidence>
<accession>B0G9H8</accession>
<dbReference type="PaxDb" id="411461-DORFOR_02943"/>
<comment type="caution">
    <text evidence="3">The sequence shown here is derived from an EMBL/GenBank/DDBJ whole genome shotgun (WGS) entry which is preliminary data.</text>
</comment>
<dbReference type="EMBL" id="AAXA02000015">
    <property type="protein sequence ID" value="EDR46332.1"/>
    <property type="molecule type" value="Genomic_DNA"/>
</dbReference>
<reference evidence="3 4" key="2">
    <citation type="submission" date="2007-10" db="EMBL/GenBank/DDBJ databases">
        <authorList>
            <person name="Fulton L."/>
            <person name="Clifton S."/>
            <person name="Fulton B."/>
            <person name="Xu J."/>
            <person name="Minx P."/>
            <person name="Pepin K.H."/>
            <person name="Johnson M."/>
            <person name="Thiruvilangam P."/>
            <person name="Bhonagiri V."/>
            <person name="Nash W.E."/>
            <person name="Wang C."/>
            <person name="Mardis E.R."/>
            <person name="Wilson R.K."/>
        </authorList>
    </citation>
    <scope>NUCLEOTIDE SEQUENCE [LARGE SCALE GENOMIC DNA]</scope>
    <source>
        <strain evidence="3 4">ATCC 27755</strain>
    </source>
</reference>
<feature type="domain" description="GIY-YIG" evidence="2">
    <location>
        <begin position="16"/>
        <end position="91"/>
    </location>
</feature>
<dbReference type="CDD" id="cd10456">
    <property type="entry name" value="GIY-YIG_UPF0213"/>
    <property type="match status" value="1"/>
</dbReference>
<dbReference type="PANTHER" id="PTHR34477">
    <property type="entry name" value="UPF0213 PROTEIN YHBQ"/>
    <property type="match status" value="1"/>
</dbReference>
<evidence type="ECO:0000259" key="2">
    <source>
        <dbReference type="PROSITE" id="PS50164"/>
    </source>
</evidence>
<dbReference type="InterPro" id="IPR035901">
    <property type="entry name" value="GIY-YIG_endonuc_sf"/>
</dbReference>